<gene>
    <name evidence="1" type="ORF">FR097_15155</name>
</gene>
<sequence length="77" mass="8739">MSNPFFIKCLKDTEGWWTEGEIYEARRVAGGFVQFGDDNQPKGEDWSASPIQYREDGSILYQVGGLDGEVIFEEAEQ</sequence>
<dbReference type="EMBL" id="AAJCOB010000009">
    <property type="protein sequence ID" value="ECK6419506.1"/>
    <property type="molecule type" value="Genomic_DNA"/>
</dbReference>
<proteinExistence type="predicted"/>
<reference evidence="1" key="1">
    <citation type="submission" date="2019-08" db="EMBL/GenBank/DDBJ databases">
        <authorList>
            <consortium name="PulseNet: The National Subtyping Network for Foodborne Disease Surveillance"/>
            <person name="Tarr C.L."/>
            <person name="Trees E."/>
            <person name="Katz L.S."/>
            <person name="Carleton-Romer H.A."/>
            <person name="Stroika S."/>
            <person name="Kucerova Z."/>
            <person name="Roache K.F."/>
            <person name="Sabol A.L."/>
            <person name="Besser J."/>
            <person name="Gerner-Smidt P."/>
        </authorList>
    </citation>
    <scope>NUCLEOTIDE SEQUENCE</scope>
    <source>
        <strain evidence="1">PNUSAS086471</strain>
    </source>
</reference>
<evidence type="ECO:0000313" key="1">
    <source>
        <dbReference type="EMBL" id="ECK6419506.1"/>
    </source>
</evidence>
<comment type="caution">
    <text evidence="1">The sequence shown here is derived from an EMBL/GenBank/DDBJ whole genome shotgun (WGS) entry which is preliminary data.</text>
</comment>
<organism evidence="1">
    <name type="scientific">Salmonella enterica</name>
    <name type="common">Salmonella choleraesuis</name>
    <dbReference type="NCBI Taxonomy" id="28901"/>
    <lineage>
        <taxon>Bacteria</taxon>
        <taxon>Pseudomonadati</taxon>
        <taxon>Pseudomonadota</taxon>
        <taxon>Gammaproteobacteria</taxon>
        <taxon>Enterobacterales</taxon>
        <taxon>Enterobacteriaceae</taxon>
        <taxon>Salmonella</taxon>
    </lineage>
</organism>
<protein>
    <submittedName>
        <fullName evidence="1">Uncharacterized protein</fullName>
    </submittedName>
</protein>
<name>A0A5Y6C271_SALER</name>
<accession>A0A5Y6C271</accession>
<dbReference type="AlphaFoldDB" id="A0A5Y6C271"/>